<dbReference type="PANTHER" id="PTHR34943">
    <property type="match status" value="1"/>
</dbReference>
<protein>
    <recommendedName>
        <fullName evidence="3">Protein COFACTOR ASSEMBLY OF COMPLEX C SUBUNIT B CCB4, chloroplastic</fullName>
    </recommendedName>
</protein>
<dbReference type="PANTHER" id="PTHR34943:SF2">
    <property type="entry name" value="PROTEIN COFACTOR ASSEMBLY OF COMPLEX C SUBUNIT B CCB4, CHLOROPLASTIC"/>
    <property type="match status" value="1"/>
</dbReference>
<dbReference type="eggNOG" id="ENOG502QSXP">
    <property type="taxonomic scope" value="Eukaryota"/>
</dbReference>
<dbReference type="Pfam" id="PF11152">
    <property type="entry name" value="CCB2_CCB4"/>
    <property type="match status" value="1"/>
</dbReference>
<dbReference type="STRING" id="40148.A0A0D9ZRN9"/>
<dbReference type="GO" id="GO:0010190">
    <property type="term" value="P:cytochrome b6f complex assembly"/>
    <property type="evidence" value="ECO:0007669"/>
    <property type="project" value="EnsemblPlants"/>
</dbReference>
<keyword evidence="2" id="KW-1185">Reference proteome</keyword>
<dbReference type="GO" id="GO:0009507">
    <property type="term" value="C:chloroplast"/>
    <property type="evidence" value="ECO:0007669"/>
    <property type="project" value="EnsemblPlants"/>
</dbReference>
<reference evidence="1" key="2">
    <citation type="submission" date="2018-05" db="EMBL/GenBank/DDBJ databases">
        <title>OgluRS3 (Oryza glumaepatula Reference Sequence Version 3).</title>
        <authorList>
            <person name="Zhang J."/>
            <person name="Kudrna D."/>
            <person name="Lee S."/>
            <person name="Talag J."/>
            <person name="Welchert J."/>
            <person name="Wing R.A."/>
        </authorList>
    </citation>
    <scope>NUCLEOTIDE SEQUENCE [LARGE SCALE GENOMIC DNA]</scope>
</reference>
<accession>A0A0D9ZRN9</accession>
<sequence>MEMTRSLTLAPLPATLRPASAACRRRRRRRGLPFGALFSPSPPSNQQQQEMHIRALQPRQDWVGEWVRSNDTLVRGLPILVGGASLLAVLLNRAVSGIAAVADASRSSCGCRATPRNAPILRSSWIGFMITDQLSRADILTLALSVTDILAGLVWLSIRPKSISPVVPRGVECKRVGTGVLDSALRELLWTWDSLATATCCKSLVVVYGGNCVLQIGVASGSPEDGNAVMVDAQKFMQGSLYRSAMESKKQSYLANLALYPGRTELPFLPANTQALILQPIGDKGIAVIGGDTIRGFTNLDQAWIAMIADKLDATLSKS</sequence>
<dbReference type="EnsemblPlants" id="OGLUM04G27510.1">
    <property type="protein sequence ID" value="OGLUM04G27510.1"/>
    <property type="gene ID" value="OGLUM04G27510"/>
</dbReference>
<proteinExistence type="predicted"/>
<evidence type="ECO:0008006" key="3">
    <source>
        <dbReference type="Google" id="ProtNLM"/>
    </source>
</evidence>
<reference evidence="1" key="1">
    <citation type="submission" date="2015-04" db="UniProtKB">
        <authorList>
            <consortium name="EnsemblPlants"/>
        </authorList>
    </citation>
    <scope>IDENTIFICATION</scope>
</reference>
<evidence type="ECO:0000313" key="1">
    <source>
        <dbReference type="EnsemblPlants" id="OGLUM04G27510.1"/>
    </source>
</evidence>
<dbReference type="InterPro" id="IPR021325">
    <property type="entry name" value="CCB2/CCB4"/>
</dbReference>
<dbReference type="AlphaFoldDB" id="A0A0D9ZRN9"/>
<organism evidence="1">
    <name type="scientific">Oryza glumipatula</name>
    <dbReference type="NCBI Taxonomy" id="40148"/>
    <lineage>
        <taxon>Eukaryota</taxon>
        <taxon>Viridiplantae</taxon>
        <taxon>Streptophyta</taxon>
        <taxon>Embryophyta</taxon>
        <taxon>Tracheophyta</taxon>
        <taxon>Spermatophyta</taxon>
        <taxon>Magnoliopsida</taxon>
        <taxon>Liliopsida</taxon>
        <taxon>Poales</taxon>
        <taxon>Poaceae</taxon>
        <taxon>BOP clade</taxon>
        <taxon>Oryzoideae</taxon>
        <taxon>Oryzeae</taxon>
        <taxon>Oryzinae</taxon>
        <taxon>Oryza</taxon>
    </lineage>
</organism>
<dbReference type="InterPro" id="IPR044705">
    <property type="entry name" value="CCB4"/>
</dbReference>
<evidence type="ECO:0000313" key="2">
    <source>
        <dbReference type="Proteomes" id="UP000026961"/>
    </source>
</evidence>
<name>A0A0D9ZRN9_9ORYZ</name>
<dbReference type="Proteomes" id="UP000026961">
    <property type="component" value="Chromosome 4"/>
</dbReference>
<dbReference type="Gramene" id="OGLUM04G27510.1">
    <property type="protein sequence ID" value="OGLUM04G27510.1"/>
    <property type="gene ID" value="OGLUM04G27510"/>
</dbReference>